<feature type="chain" id="PRO_5012965508" evidence="1">
    <location>
        <begin position="22"/>
        <end position="184"/>
    </location>
</feature>
<dbReference type="EMBL" id="NOXX01000048">
    <property type="protein sequence ID" value="OYQ51041.1"/>
    <property type="molecule type" value="Genomic_DNA"/>
</dbReference>
<dbReference type="AlphaFoldDB" id="A0A256ABN1"/>
<dbReference type="Proteomes" id="UP000216035">
    <property type="component" value="Unassembled WGS sequence"/>
</dbReference>
<name>A0A256ABN1_9FLAO</name>
<sequence>MKTIKILFLLVAMLVGSAISAQNNYSEWLYLRGDKPVQFRLEKTKVEGNKVFYQIHLRLNKEGAGYCTHELCYGYVIYLPIYEYDTDTKTGKATDLHFKMPKEFTGEYTIPTEFYTVNKAESNGVISYWDHDKNYPMQKVISNGEIRQQLEFLRGCVDTKRVNKPYDDQCNFKGFKESEAIEIK</sequence>
<dbReference type="RefSeq" id="WP_094484837.1">
    <property type="nucleotide sequence ID" value="NZ_NOXX01000048.1"/>
</dbReference>
<feature type="signal peptide" evidence="1">
    <location>
        <begin position="1"/>
        <end position="21"/>
    </location>
</feature>
<keyword evidence="3" id="KW-1185">Reference proteome</keyword>
<protein>
    <submittedName>
        <fullName evidence="2">Uncharacterized protein</fullName>
    </submittedName>
</protein>
<gene>
    <name evidence="2" type="ORF">CHX27_00520</name>
</gene>
<keyword evidence="1" id="KW-0732">Signal</keyword>
<reference evidence="2 3" key="1">
    <citation type="submission" date="2017-07" db="EMBL/GenBank/DDBJ databases">
        <title>Flavobacterium cyanobacteriorum sp. nov., isolated from cyanobacterial aggregates in a eutrophic lake.</title>
        <authorList>
            <person name="Cai H."/>
        </authorList>
    </citation>
    <scope>NUCLEOTIDE SEQUENCE [LARGE SCALE GENOMIC DNA]</scope>
    <source>
        <strain evidence="2 3">TH167</strain>
    </source>
</reference>
<dbReference type="OrthoDB" id="1337545at2"/>
<evidence type="ECO:0000256" key="1">
    <source>
        <dbReference type="SAM" id="SignalP"/>
    </source>
</evidence>
<organism evidence="2 3">
    <name type="scientific">Flavobacterium aurantiibacter</name>
    <dbReference type="NCBI Taxonomy" id="2023067"/>
    <lineage>
        <taxon>Bacteria</taxon>
        <taxon>Pseudomonadati</taxon>
        <taxon>Bacteroidota</taxon>
        <taxon>Flavobacteriia</taxon>
        <taxon>Flavobacteriales</taxon>
        <taxon>Flavobacteriaceae</taxon>
        <taxon>Flavobacterium</taxon>
    </lineage>
</organism>
<evidence type="ECO:0000313" key="2">
    <source>
        <dbReference type="EMBL" id="OYQ51041.1"/>
    </source>
</evidence>
<comment type="caution">
    <text evidence="2">The sequence shown here is derived from an EMBL/GenBank/DDBJ whole genome shotgun (WGS) entry which is preliminary data.</text>
</comment>
<evidence type="ECO:0000313" key="3">
    <source>
        <dbReference type="Proteomes" id="UP000216035"/>
    </source>
</evidence>
<proteinExistence type="predicted"/>
<accession>A0A256ABN1</accession>